<evidence type="ECO:0000313" key="2">
    <source>
        <dbReference type="EMBL" id="PTW43531.1"/>
    </source>
</evidence>
<dbReference type="CDD" id="cd11529">
    <property type="entry name" value="NTP-PPase_MazG_Cterm"/>
    <property type="match status" value="1"/>
</dbReference>
<dbReference type="GO" id="GO:0046061">
    <property type="term" value="P:dATP catabolic process"/>
    <property type="evidence" value="ECO:0007669"/>
    <property type="project" value="TreeGrafter"/>
</dbReference>
<sequence>MIERLVAIMARLRDPVEGCDWDRVQTWSTIAPYTIEEAYEVADAIERNDPGDLKDELGDLLLQVVFHSRIAEEAGAFTLADVVTSIADKMERRHPHIFGDVEQSPGWEAIKAQERSAKSDSSALAGVALGLPALSRADKLQRRAGRVGFDWPDASGPLAKVHEEIEEVREAPSEKLAEEVGDLLFAVTNWARHLEVDAESALRASNLKFEARFRAIEDLGGDAFAGMTLDQKEELWQVVKRRGG</sequence>
<dbReference type="InterPro" id="IPR048011">
    <property type="entry name" value="NTP-PPase_MazG-like_C"/>
</dbReference>
<dbReference type="PANTHER" id="PTHR30522">
    <property type="entry name" value="NUCLEOSIDE TRIPHOSPHATE PYROPHOSPHOHYDROLASE"/>
    <property type="match status" value="1"/>
</dbReference>
<dbReference type="OrthoDB" id="9808939at2"/>
<protein>
    <submittedName>
        <fullName evidence="2">ATP diphosphatase</fullName>
    </submittedName>
</protein>
<dbReference type="Pfam" id="PF03819">
    <property type="entry name" value="MazG"/>
    <property type="match status" value="2"/>
</dbReference>
<organism evidence="2 3">
    <name type="scientific">Sphingomonas faeni</name>
    <dbReference type="NCBI Taxonomy" id="185950"/>
    <lineage>
        <taxon>Bacteria</taxon>
        <taxon>Pseudomonadati</taxon>
        <taxon>Pseudomonadota</taxon>
        <taxon>Alphaproteobacteria</taxon>
        <taxon>Sphingomonadales</taxon>
        <taxon>Sphingomonadaceae</taxon>
        <taxon>Sphingomonas</taxon>
    </lineage>
</organism>
<dbReference type="InterPro" id="IPR004518">
    <property type="entry name" value="MazG-like_dom"/>
</dbReference>
<dbReference type="CDD" id="cd11528">
    <property type="entry name" value="NTP-PPase_MazG_Nterm"/>
    <property type="match status" value="1"/>
</dbReference>
<gene>
    <name evidence="2" type="ORF">C8J25_1196</name>
</gene>
<dbReference type="GO" id="GO:0046047">
    <property type="term" value="P:TTP catabolic process"/>
    <property type="evidence" value="ECO:0007669"/>
    <property type="project" value="TreeGrafter"/>
</dbReference>
<dbReference type="GO" id="GO:0047429">
    <property type="term" value="F:nucleoside triphosphate diphosphatase activity"/>
    <property type="evidence" value="ECO:0007669"/>
    <property type="project" value="InterPro"/>
</dbReference>
<dbReference type="EMBL" id="QAYE01000019">
    <property type="protein sequence ID" value="PTW43531.1"/>
    <property type="molecule type" value="Genomic_DNA"/>
</dbReference>
<dbReference type="GO" id="GO:0006950">
    <property type="term" value="P:response to stress"/>
    <property type="evidence" value="ECO:0007669"/>
    <property type="project" value="UniProtKB-ARBA"/>
</dbReference>
<comment type="caution">
    <text evidence="2">The sequence shown here is derived from an EMBL/GenBank/DDBJ whole genome shotgun (WGS) entry which is preliminary data.</text>
</comment>
<evidence type="ECO:0000259" key="1">
    <source>
        <dbReference type="Pfam" id="PF03819"/>
    </source>
</evidence>
<dbReference type="Proteomes" id="UP000244013">
    <property type="component" value="Unassembled WGS sequence"/>
</dbReference>
<dbReference type="InterPro" id="IPR048015">
    <property type="entry name" value="NTP-PPase_MazG-like_N"/>
</dbReference>
<dbReference type="FunFam" id="1.10.287.1080:FF:000001">
    <property type="entry name" value="Nucleoside triphosphate pyrophosphohydrolase"/>
    <property type="match status" value="1"/>
</dbReference>
<feature type="domain" description="NTP pyrophosphohydrolase MazG-like" evidence="1">
    <location>
        <begin position="25"/>
        <end position="98"/>
    </location>
</feature>
<dbReference type="RefSeq" id="WP_107956000.1">
    <property type="nucleotide sequence ID" value="NZ_QAYE01000019.1"/>
</dbReference>
<dbReference type="GeneID" id="91007853"/>
<dbReference type="InterPro" id="IPR011551">
    <property type="entry name" value="NTP_PyrPHydrolase_MazG"/>
</dbReference>
<evidence type="ECO:0000313" key="3">
    <source>
        <dbReference type="Proteomes" id="UP000244013"/>
    </source>
</evidence>
<proteinExistence type="predicted"/>
<dbReference type="GO" id="GO:0046081">
    <property type="term" value="P:dUTP catabolic process"/>
    <property type="evidence" value="ECO:0007669"/>
    <property type="project" value="TreeGrafter"/>
</dbReference>
<name>A0A2T5TWC5_9SPHN</name>
<dbReference type="Gene3D" id="1.10.287.1080">
    <property type="entry name" value="MazG-like"/>
    <property type="match status" value="2"/>
</dbReference>
<dbReference type="PANTHER" id="PTHR30522:SF0">
    <property type="entry name" value="NUCLEOSIDE TRIPHOSPHATE PYROPHOSPHOHYDROLASE"/>
    <property type="match status" value="1"/>
</dbReference>
<dbReference type="NCBIfam" id="TIGR00444">
    <property type="entry name" value="mazG"/>
    <property type="match status" value="1"/>
</dbReference>
<accession>A0A2T5TWC5</accession>
<dbReference type="SUPFAM" id="SSF101386">
    <property type="entry name" value="all-alpha NTP pyrophosphatases"/>
    <property type="match status" value="2"/>
</dbReference>
<dbReference type="NCBIfam" id="NF007113">
    <property type="entry name" value="PRK09562.1"/>
    <property type="match status" value="1"/>
</dbReference>
<dbReference type="GO" id="GO:0046076">
    <property type="term" value="P:dTTP catabolic process"/>
    <property type="evidence" value="ECO:0007669"/>
    <property type="project" value="TreeGrafter"/>
</dbReference>
<dbReference type="GO" id="GO:0046052">
    <property type="term" value="P:UTP catabolic process"/>
    <property type="evidence" value="ECO:0007669"/>
    <property type="project" value="TreeGrafter"/>
</dbReference>
<feature type="domain" description="NTP pyrophosphohydrolase MazG-like" evidence="1">
    <location>
        <begin position="161"/>
        <end position="212"/>
    </location>
</feature>
<dbReference type="AlphaFoldDB" id="A0A2T5TWC5"/>
<dbReference type="GO" id="GO:0006203">
    <property type="term" value="P:dGTP catabolic process"/>
    <property type="evidence" value="ECO:0007669"/>
    <property type="project" value="TreeGrafter"/>
</dbReference>
<reference evidence="2 3" key="1">
    <citation type="submission" date="2018-04" db="EMBL/GenBank/DDBJ databases">
        <title>Genomic Encyclopedia of Type Strains, Phase III (KMG-III): the genomes of soil and plant-associated and newly described type strains.</title>
        <authorList>
            <person name="Whitman W."/>
        </authorList>
    </citation>
    <scope>NUCLEOTIDE SEQUENCE [LARGE SCALE GENOMIC DNA]</scope>
    <source>
        <strain evidence="2 3">MA-olki</strain>
    </source>
</reference>